<dbReference type="InterPro" id="IPR006103">
    <property type="entry name" value="Glyco_hydro_2_cat"/>
</dbReference>
<protein>
    <recommendedName>
        <fullName evidence="5 10">Beta-galactosidase</fullName>
        <ecNumber evidence="5 10">3.2.1.23</ecNumber>
    </recommendedName>
    <alternativeName>
        <fullName evidence="9 10">Lactase</fullName>
    </alternativeName>
</protein>
<dbReference type="Proteomes" id="UP001141933">
    <property type="component" value="Unassembled WGS sequence"/>
</dbReference>
<dbReference type="SMART" id="SM01038">
    <property type="entry name" value="Bgal_small_N"/>
    <property type="match status" value="1"/>
</dbReference>
<dbReference type="Pfam" id="PF02837">
    <property type="entry name" value="Glyco_hydro_2_N"/>
    <property type="match status" value="1"/>
</dbReference>
<dbReference type="EC" id="3.2.1.23" evidence="5 10"/>
<evidence type="ECO:0000256" key="2">
    <source>
        <dbReference type="ARBA" id="ARBA00001913"/>
    </source>
</evidence>
<comment type="similarity">
    <text evidence="3 10">Belongs to the glycosyl hydrolase 2 family.</text>
</comment>
<dbReference type="InterPro" id="IPR014718">
    <property type="entry name" value="GH-type_carb-bd"/>
</dbReference>
<evidence type="ECO:0000256" key="8">
    <source>
        <dbReference type="ARBA" id="ARBA00023295"/>
    </source>
</evidence>
<dbReference type="InterPro" id="IPR036156">
    <property type="entry name" value="Beta-gal/glucu_dom_sf"/>
</dbReference>
<dbReference type="InterPro" id="IPR008979">
    <property type="entry name" value="Galactose-bd-like_sf"/>
</dbReference>
<feature type="domain" description="Beta galactosidase small chain/" evidence="12">
    <location>
        <begin position="797"/>
        <end position="1053"/>
    </location>
</feature>
<evidence type="ECO:0000256" key="3">
    <source>
        <dbReference type="ARBA" id="ARBA00007401"/>
    </source>
</evidence>
<keyword evidence="8 10" id="KW-0326">Glycosidase</keyword>
<evidence type="ECO:0000256" key="1">
    <source>
        <dbReference type="ARBA" id="ARBA00001412"/>
    </source>
</evidence>
<dbReference type="PROSITE" id="PS00608">
    <property type="entry name" value="GLYCOSYL_HYDROL_F2_2"/>
    <property type="match status" value="1"/>
</dbReference>
<dbReference type="InterPro" id="IPR006102">
    <property type="entry name" value="Ig-like_GH2"/>
</dbReference>
<proteinExistence type="inferred from homology"/>
<dbReference type="RefSeq" id="WP_269878023.1">
    <property type="nucleotide sequence ID" value="NZ_JAPZVM010000006.1"/>
</dbReference>
<accession>A0ABT4PI90</accession>
<comment type="caution">
    <text evidence="13">The sequence shown here is derived from an EMBL/GenBank/DDBJ whole genome shotgun (WGS) entry which is preliminary data.</text>
</comment>
<dbReference type="InterPro" id="IPR006104">
    <property type="entry name" value="Glyco_hydro_2_N"/>
</dbReference>
<evidence type="ECO:0000256" key="11">
    <source>
        <dbReference type="SAM" id="SignalP"/>
    </source>
</evidence>
<keyword evidence="7" id="KW-0106">Calcium</keyword>
<dbReference type="PANTHER" id="PTHR46323">
    <property type="entry name" value="BETA-GALACTOSIDASE"/>
    <property type="match status" value="1"/>
</dbReference>
<dbReference type="Gene3D" id="2.70.98.10">
    <property type="match status" value="1"/>
</dbReference>
<dbReference type="PRINTS" id="PR00132">
    <property type="entry name" value="GLHYDRLASE2"/>
</dbReference>
<dbReference type="InterPro" id="IPR023232">
    <property type="entry name" value="Glyco_hydro_2_AS"/>
</dbReference>
<dbReference type="InterPro" id="IPR050347">
    <property type="entry name" value="Bact_Beta-galactosidase"/>
</dbReference>
<dbReference type="InterPro" id="IPR023230">
    <property type="entry name" value="Glyco_hydro_2_CS"/>
</dbReference>
<dbReference type="SUPFAM" id="SSF51445">
    <property type="entry name" value="(Trans)glycosidases"/>
    <property type="match status" value="1"/>
</dbReference>
<evidence type="ECO:0000256" key="10">
    <source>
        <dbReference type="RuleBase" id="RU361154"/>
    </source>
</evidence>
<dbReference type="PANTHER" id="PTHR46323:SF2">
    <property type="entry name" value="BETA-GALACTOSIDASE"/>
    <property type="match status" value="1"/>
</dbReference>
<evidence type="ECO:0000256" key="5">
    <source>
        <dbReference type="ARBA" id="ARBA00012756"/>
    </source>
</evidence>
<keyword evidence="6 10" id="KW-0378">Hydrolase</keyword>
<evidence type="ECO:0000256" key="4">
    <source>
        <dbReference type="ARBA" id="ARBA00011245"/>
    </source>
</evidence>
<dbReference type="Gene3D" id="2.60.40.10">
    <property type="entry name" value="Immunoglobulins"/>
    <property type="match status" value="2"/>
</dbReference>
<dbReference type="InterPro" id="IPR017853">
    <property type="entry name" value="GH"/>
</dbReference>
<dbReference type="Gene3D" id="2.60.120.260">
    <property type="entry name" value="Galactose-binding domain-like"/>
    <property type="match status" value="1"/>
</dbReference>
<dbReference type="Pfam" id="PF00703">
    <property type="entry name" value="Glyco_hydro_2"/>
    <property type="match status" value="1"/>
</dbReference>
<comment type="cofactor">
    <cofactor evidence="2">
        <name>Ca(2+)</name>
        <dbReference type="ChEBI" id="CHEBI:29108"/>
    </cofactor>
</comment>
<dbReference type="InterPro" id="IPR013783">
    <property type="entry name" value="Ig-like_fold"/>
</dbReference>
<feature type="signal peptide" evidence="11">
    <location>
        <begin position="1"/>
        <end position="29"/>
    </location>
</feature>
<evidence type="ECO:0000256" key="7">
    <source>
        <dbReference type="ARBA" id="ARBA00022837"/>
    </source>
</evidence>
<sequence>MKKHLFWKKKVTAFSLLLAGLSSLVHVQAQEATRNYWEDETRFEENKEAGHATYIPYTSTASMKADKYYEFPWETPTKAAYLSLNGVWKFHFVDEPSKRPTDFYKKGYDVSKWDNIEVPSNWEMKGYDHPLYVNVDYPFKDNPPYIQMRDEFKGQYGENPVGSYQRTFMLPAGWDKKRTFLHFGGIYSAAFVWVNGEYVGYTQGANNDHEFDITPYVKKGNNNVSVQVFRFSDGSYLEGQDMFHMSGIYRDVYLFSTPKTFVRDHYITSTLNEADHYTSGTFNVALDIDNRDGKADEKTIEAELLDPKGKTVATFSQNVQFKKGEKQQQIEFKKEGLKDLKLWTAETPELYTVIVRQKDKKGKEESVFSTKYGFRHIEIKNSVVLVNGKKVLFKGVNTQDTHPELGRAIDVPMMLKDILMMKRNNVNTVRTSHYPRQAKMYAMFDYYGLYVMDEADVECHLNWANHSGDKQQECISSQESWKPMYIDRTVRMVYRDRNHPSVFFWSLGNEASPGSNFYATYDAVRKLDNRYIHYEGYHNGFGDAPSDFVSVMYPTLEWMVYNSDANHNGKPTFMCEYAHCMGNALGNFKEYWDMIERSKSAIGGCIWDWVDQAIYDPAELKSGKIKTGLHSGYDYPGPHQGNFVNNGVITADRHETPKLNEMKHVYQYIKFSNFNPATQTLSLTNKYDFTNLDQFTLSYTVLKDGKPVESVQNIAIPATAPDQSVQIAAPVKALEAGSEYFITFEVKQKEDTRWAKAGHIVASNQFCLQERPAILKAVEVSSKAQPLKVEETATAYTISNNVVKMVFDKKSSLLTEYTYGTMAVLAPNGGFVYDNFRWIENDTNTDKDSKVKDAVPTVKASEDGKSVVVTASRDALCPYTLQYTIYANGTVDVKATFMPGQEGLRRIGLKALFAEGLENVSYYARGPWENYSDRKMGSYFGRYETTVSDMQEEYMHPQTSGNREDLRELVFTNKQHKGIRIETEGQVGFSLLHHDDVTMSETRHQWDLKPLKETVAHFDYMQRGVGNGSCGPQTIEKYWCPSSGIYSYTLRISPVK</sequence>
<dbReference type="InterPro" id="IPR004199">
    <property type="entry name" value="B-gal_small/dom_5"/>
</dbReference>
<dbReference type="InterPro" id="IPR032312">
    <property type="entry name" value="LacZ_4"/>
</dbReference>
<dbReference type="Pfam" id="PF02929">
    <property type="entry name" value="Bgal_small_N"/>
    <property type="match status" value="1"/>
</dbReference>
<comment type="subunit">
    <text evidence="4">Monomer.</text>
</comment>
<dbReference type="InterPro" id="IPR011013">
    <property type="entry name" value="Gal_mutarotase_sf_dom"/>
</dbReference>
<dbReference type="InterPro" id="IPR006101">
    <property type="entry name" value="Glyco_hydro_2"/>
</dbReference>
<dbReference type="SUPFAM" id="SSF49303">
    <property type="entry name" value="beta-Galactosidase/glucuronidase domain"/>
    <property type="match status" value="2"/>
</dbReference>
<comment type="catalytic activity">
    <reaction evidence="1 10">
        <text>Hydrolysis of terminal non-reducing beta-D-galactose residues in beta-D-galactosides.</text>
        <dbReference type="EC" id="3.2.1.23"/>
    </reaction>
</comment>
<evidence type="ECO:0000313" key="13">
    <source>
        <dbReference type="EMBL" id="MCZ8372763.1"/>
    </source>
</evidence>
<evidence type="ECO:0000256" key="9">
    <source>
        <dbReference type="ARBA" id="ARBA00032230"/>
    </source>
</evidence>
<evidence type="ECO:0000256" key="6">
    <source>
        <dbReference type="ARBA" id="ARBA00022801"/>
    </source>
</evidence>
<dbReference type="SUPFAM" id="SSF74650">
    <property type="entry name" value="Galactose mutarotase-like"/>
    <property type="match status" value="1"/>
</dbReference>
<keyword evidence="14" id="KW-1185">Reference proteome</keyword>
<dbReference type="Pfam" id="PF16353">
    <property type="entry name" value="LacZ_4"/>
    <property type="match status" value="1"/>
</dbReference>
<dbReference type="Pfam" id="PF02836">
    <property type="entry name" value="Glyco_hydro_2_C"/>
    <property type="match status" value="1"/>
</dbReference>
<gene>
    <name evidence="13" type="ORF">O6P32_08600</name>
</gene>
<dbReference type="PROSITE" id="PS00719">
    <property type="entry name" value="GLYCOSYL_HYDROL_F2_1"/>
    <property type="match status" value="1"/>
</dbReference>
<dbReference type="EMBL" id="JAPZVM010000006">
    <property type="protein sequence ID" value="MCZ8372763.1"/>
    <property type="molecule type" value="Genomic_DNA"/>
</dbReference>
<evidence type="ECO:0000313" key="14">
    <source>
        <dbReference type="Proteomes" id="UP001141933"/>
    </source>
</evidence>
<evidence type="ECO:0000259" key="12">
    <source>
        <dbReference type="SMART" id="SM01038"/>
    </source>
</evidence>
<keyword evidence="11" id="KW-0732">Signal</keyword>
<reference evidence="13" key="1">
    <citation type="submission" date="2022-12" db="EMBL/GenBank/DDBJ databases">
        <title>Phocaeicola acetigenes sp. nov., isolated feces from a healthy human.</title>
        <authorList>
            <person name="Do H."/>
            <person name="Ha Y.B."/>
            <person name="Kim J.-S."/>
            <person name="Suh M.K."/>
            <person name="Kim H.S."/>
            <person name="Lee J.-S."/>
        </authorList>
    </citation>
    <scope>NUCLEOTIDE SEQUENCE</scope>
    <source>
        <strain evidence="13">KGMB11183</strain>
    </source>
</reference>
<dbReference type="Gene3D" id="3.20.20.80">
    <property type="entry name" value="Glycosidases"/>
    <property type="match status" value="1"/>
</dbReference>
<organism evidence="13 14">
    <name type="scientific">Phocaeicola acetigenes</name>
    <dbReference type="NCBI Taxonomy" id="3016083"/>
    <lineage>
        <taxon>Bacteria</taxon>
        <taxon>Pseudomonadati</taxon>
        <taxon>Bacteroidota</taxon>
        <taxon>Bacteroidia</taxon>
        <taxon>Bacteroidales</taxon>
        <taxon>Bacteroidaceae</taxon>
        <taxon>Phocaeicola</taxon>
    </lineage>
</organism>
<name>A0ABT4PI90_9BACT</name>
<feature type="chain" id="PRO_5047530540" description="Beta-galactosidase" evidence="11">
    <location>
        <begin position="30"/>
        <end position="1056"/>
    </location>
</feature>
<dbReference type="SUPFAM" id="SSF49785">
    <property type="entry name" value="Galactose-binding domain-like"/>
    <property type="match status" value="1"/>
</dbReference>